<evidence type="ECO:0000313" key="3">
    <source>
        <dbReference type="Proteomes" id="UP000033999"/>
    </source>
</evidence>
<organism evidence="2 3">
    <name type="scientific">Candidatus Magasanikbacteria bacterium GW2011_GWA2_45_39</name>
    <dbReference type="NCBI Taxonomy" id="1619041"/>
    <lineage>
        <taxon>Bacteria</taxon>
        <taxon>Candidatus Magasanikiibacteriota</taxon>
    </lineage>
</organism>
<sequence>MHKKVLAHLDKYKVRYTHVPHKTVYTAYDLANTLKKKLNEIAKTLVVKVDKRYVLVVLPANVRVDLQKVKKVLKAESVHLLPEGVMEKIFKIKAGTITPFGSLHGAEVLLDKALLKTKEVIVNAGSFTDAVRMKAKDLHKLEKATLGDVRDTTIARLKKVVRKVAKKAVKKTVPKKKKVIKKKK</sequence>
<dbReference type="InterPro" id="IPR007214">
    <property type="entry name" value="YbaK/aa-tRNA-synth-assoc-dom"/>
</dbReference>
<dbReference type="PATRIC" id="fig|1619041.3.peg.447"/>
<accession>A0A0G1PPL1</accession>
<dbReference type="Proteomes" id="UP000033999">
    <property type="component" value="Unassembled WGS sequence"/>
</dbReference>
<dbReference type="EMBL" id="LCKX01000012">
    <property type="protein sequence ID" value="KKU07368.1"/>
    <property type="molecule type" value="Genomic_DNA"/>
</dbReference>
<gene>
    <name evidence="2" type="ORF">UX10_C0012G0050</name>
</gene>
<dbReference type="GO" id="GO:0004812">
    <property type="term" value="F:aminoacyl-tRNA ligase activity"/>
    <property type="evidence" value="ECO:0007669"/>
    <property type="project" value="UniProtKB-KW"/>
</dbReference>
<comment type="caution">
    <text evidence="2">The sequence shown here is derived from an EMBL/GenBank/DDBJ whole genome shotgun (WGS) entry which is preliminary data.</text>
</comment>
<dbReference type="GO" id="GO:0002161">
    <property type="term" value="F:aminoacyl-tRNA deacylase activity"/>
    <property type="evidence" value="ECO:0007669"/>
    <property type="project" value="InterPro"/>
</dbReference>
<dbReference type="SUPFAM" id="SSF55826">
    <property type="entry name" value="YbaK/ProRS associated domain"/>
    <property type="match status" value="1"/>
</dbReference>
<protein>
    <submittedName>
        <fullName evidence="2">YbaK/prolyl-tRNA synthetase associated region</fullName>
    </submittedName>
</protein>
<dbReference type="AlphaFoldDB" id="A0A0G1PPL1"/>
<dbReference type="PANTHER" id="PTHR30411:SF9">
    <property type="entry name" value="MULTIFUNCTIONAL SER_THR-TRNA DEACYLASE PROXP-Y"/>
    <property type="match status" value="1"/>
</dbReference>
<name>A0A0G1PPL1_9BACT</name>
<dbReference type="InterPro" id="IPR036754">
    <property type="entry name" value="YbaK/aa-tRNA-synt-asso_dom_sf"/>
</dbReference>
<reference evidence="2 3" key="1">
    <citation type="journal article" date="2015" name="Nature">
        <title>rRNA introns, odd ribosomes, and small enigmatic genomes across a large radiation of phyla.</title>
        <authorList>
            <person name="Brown C.T."/>
            <person name="Hug L.A."/>
            <person name="Thomas B.C."/>
            <person name="Sharon I."/>
            <person name="Castelle C.J."/>
            <person name="Singh A."/>
            <person name="Wilkins M.J."/>
            <person name="Williams K.H."/>
            <person name="Banfield J.F."/>
        </authorList>
    </citation>
    <scope>NUCLEOTIDE SEQUENCE [LARGE SCALE GENOMIC DNA]</scope>
</reference>
<keyword evidence="2" id="KW-0436">Ligase</keyword>
<evidence type="ECO:0000313" key="2">
    <source>
        <dbReference type="EMBL" id="KKU07368.1"/>
    </source>
</evidence>
<evidence type="ECO:0000259" key="1">
    <source>
        <dbReference type="Pfam" id="PF04073"/>
    </source>
</evidence>
<dbReference type="Gene3D" id="3.90.960.10">
    <property type="entry name" value="YbaK/aminoacyl-tRNA synthetase-associated domain"/>
    <property type="match status" value="1"/>
</dbReference>
<proteinExistence type="predicted"/>
<dbReference type="CDD" id="cd04332">
    <property type="entry name" value="YbaK_like"/>
    <property type="match status" value="1"/>
</dbReference>
<dbReference type="Pfam" id="PF04073">
    <property type="entry name" value="tRNA_edit"/>
    <property type="match status" value="1"/>
</dbReference>
<feature type="domain" description="YbaK/aminoacyl-tRNA synthetase-associated" evidence="1">
    <location>
        <begin position="21"/>
        <end position="141"/>
    </location>
</feature>
<keyword evidence="2" id="KW-0030">Aminoacyl-tRNA synthetase</keyword>
<dbReference type="PANTHER" id="PTHR30411">
    <property type="entry name" value="CYTOPLASMIC PROTEIN"/>
    <property type="match status" value="1"/>
</dbReference>